<keyword evidence="3" id="KW-1185">Reference proteome</keyword>
<reference evidence="2 3" key="1">
    <citation type="journal article" date="2024" name="Int. J. Syst. Evol. Microbiol.">
        <title>Paenibacillus hexagrammi sp. nov., a novel bacterium isolated from the gut content of Hexagrammos agrammus.</title>
        <authorList>
            <person name="Jung H.K."/>
            <person name="Kim D.G."/>
            <person name="Zin H."/>
            <person name="Park J."/>
            <person name="Jung H."/>
            <person name="Kim Y.O."/>
            <person name="Kong H.J."/>
            <person name="Kim J.W."/>
            <person name="Kim Y.S."/>
        </authorList>
    </citation>
    <scope>NUCLEOTIDE SEQUENCE [LARGE SCALE GENOMIC DNA]</scope>
    <source>
        <strain evidence="2 3">YPD9-1</strain>
    </source>
</reference>
<keyword evidence="1" id="KW-1133">Transmembrane helix</keyword>
<organism evidence="2 3">
    <name type="scientific">Paenibacillus hexagrammi</name>
    <dbReference type="NCBI Taxonomy" id="2908839"/>
    <lineage>
        <taxon>Bacteria</taxon>
        <taxon>Bacillati</taxon>
        <taxon>Bacillota</taxon>
        <taxon>Bacilli</taxon>
        <taxon>Bacillales</taxon>
        <taxon>Paenibacillaceae</taxon>
        <taxon>Paenibacillus</taxon>
    </lineage>
</organism>
<dbReference type="RefSeq" id="WP_235121827.1">
    <property type="nucleotide sequence ID" value="NZ_CP090978.1"/>
</dbReference>
<feature type="transmembrane region" description="Helical" evidence="1">
    <location>
        <begin position="37"/>
        <end position="58"/>
    </location>
</feature>
<dbReference type="Proteomes" id="UP001649230">
    <property type="component" value="Chromosome"/>
</dbReference>
<evidence type="ECO:0000256" key="1">
    <source>
        <dbReference type="SAM" id="Phobius"/>
    </source>
</evidence>
<proteinExistence type="predicted"/>
<evidence type="ECO:0000313" key="3">
    <source>
        <dbReference type="Proteomes" id="UP001649230"/>
    </source>
</evidence>
<keyword evidence="1" id="KW-0812">Transmembrane</keyword>
<accession>A0ABY3SPS9</accession>
<protein>
    <submittedName>
        <fullName evidence="2">Uncharacterized protein</fullName>
    </submittedName>
</protein>
<evidence type="ECO:0000313" key="2">
    <source>
        <dbReference type="EMBL" id="UJF35259.1"/>
    </source>
</evidence>
<name>A0ABY3SPS9_9BACL</name>
<sequence length="59" mass="6955">MWNPYEIEKRYEDHVRKLEHRNRYAHWYGSNRKTIRITAGLAGSAAGITLILAIRWLAS</sequence>
<dbReference type="EMBL" id="CP090978">
    <property type="protein sequence ID" value="UJF35259.1"/>
    <property type="molecule type" value="Genomic_DNA"/>
</dbReference>
<keyword evidence="1" id="KW-0472">Membrane</keyword>
<gene>
    <name evidence="2" type="ORF">L0M14_09160</name>
</gene>